<name>A0ABZ2CWY8_9BACI</name>
<evidence type="ECO:0008006" key="4">
    <source>
        <dbReference type="Google" id="ProtNLM"/>
    </source>
</evidence>
<sequence length="176" mass="19817">MKRYNVSDHAIKRATERLRVKRSQAVGYLNQLMQTAVYIGDRTNEDGSIVAAYYHENSRTEIRVSTDGKDIVTCMKKPRLVGTIEAQLPTPLLSAVKREAAKLLRNHGRELRKLERELAEAELLLAQKRLNRLKTNNPRTKAAIDRDITDISTKIDANKTSIGDIEAAISQLKAHA</sequence>
<keyword evidence="3" id="KW-1185">Reference proteome</keyword>
<evidence type="ECO:0000313" key="3">
    <source>
        <dbReference type="Proteomes" id="UP001341136"/>
    </source>
</evidence>
<organism evidence="2 3">
    <name type="scientific">Shouchella rhizosphaerae</name>
    <dbReference type="NCBI Taxonomy" id="866786"/>
    <lineage>
        <taxon>Bacteria</taxon>
        <taxon>Bacillati</taxon>
        <taxon>Bacillota</taxon>
        <taxon>Bacilli</taxon>
        <taxon>Bacillales</taxon>
        <taxon>Bacillaceae</taxon>
        <taxon>Shouchella</taxon>
    </lineage>
</organism>
<dbReference type="EMBL" id="CP144921">
    <property type="protein sequence ID" value="WWA30366.1"/>
    <property type="molecule type" value="Genomic_DNA"/>
</dbReference>
<gene>
    <name evidence="2" type="ORF">V5G21_00795</name>
</gene>
<evidence type="ECO:0000313" key="2">
    <source>
        <dbReference type="EMBL" id="WWA30366.1"/>
    </source>
</evidence>
<accession>A0ABZ2CWY8</accession>
<evidence type="ECO:0000256" key="1">
    <source>
        <dbReference type="SAM" id="Coils"/>
    </source>
</evidence>
<keyword evidence="1" id="KW-0175">Coiled coil</keyword>
<feature type="coiled-coil region" evidence="1">
    <location>
        <begin position="97"/>
        <end position="136"/>
    </location>
</feature>
<dbReference type="RefSeq" id="WP_338465123.1">
    <property type="nucleotide sequence ID" value="NZ_CP144921.1"/>
</dbReference>
<protein>
    <recommendedName>
        <fullName evidence="4">Defence against restriction A N-terminal domain-containing protein</fullName>
    </recommendedName>
</protein>
<dbReference type="Proteomes" id="UP001341136">
    <property type="component" value="Chromosome"/>
</dbReference>
<reference evidence="2 3" key="1">
    <citation type="submission" date="2024-01" db="EMBL/GenBank/DDBJ databases">
        <title>Culturomics analysis of mouse respiratory tract.</title>
        <authorList>
            <person name="Phillips A.M."/>
            <person name="Collette N.M."/>
            <person name="Mageeney C.M."/>
            <person name="Sinha A."/>
            <person name="Hern K.E."/>
            <person name="Arkin A.P."/>
            <person name="Williams K.P."/>
            <person name="Branda S."/>
        </authorList>
    </citation>
    <scope>NUCLEOTIDE SEQUENCE [LARGE SCALE GENOMIC DNA]</scope>
    <source>
        <strain evidence="2 3">CP20</strain>
    </source>
</reference>
<proteinExistence type="predicted"/>